<dbReference type="Gene3D" id="2.60.120.260">
    <property type="entry name" value="Galactose-binding domain-like"/>
    <property type="match status" value="1"/>
</dbReference>
<evidence type="ECO:0000313" key="4">
    <source>
        <dbReference type="Proteomes" id="UP000498980"/>
    </source>
</evidence>
<reference evidence="3 5" key="2">
    <citation type="submission" date="2020-07" db="EMBL/GenBank/DDBJ databases">
        <title>Sequencing the genomes of 1000 actinobacteria strains.</title>
        <authorList>
            <person name="Klenk H.-P."/>
        </authorList>
    </citation>
    <scope>NUCLEOTIDE SEQUENCE [LARGE SCALE GENOMIC DNA]</scope>
    <source>
        <strain evidence="3 5">DSM 41455</strain>
    </source>
</reference>
<dbReference type="RefSeq" id="WP_173310207.1">
    <property type="nucleotide sequence ID" value="NZ_BAAAUE010000008.1"/>
</dbReference>
<dbReference type="GO" id="GO:0030246">
    <property type="term" value="F:carbohydrate binding"/>
    <property type="evidence" value="ECO:0007669"/>
    <property type="project" value="InterPro"/>
</dbReference>
<dbReference type="EMBL" id="JACCCF010000001">
    <property type="protein sequence ID" value="NYE39082.1"/>
    <property type="molecule type" value="Genomic_DNA"/>
</dbReference>
<keyword evidence="4" id="KW-1185">Reference proteome</keyword>
<dbReference type="EMBL" id="BLWC01000001">
    <property type="protein sequence ID" value="GFM95280.1"/>
    <property type="molecule type" value="Genomic_DNA"/>
</dbReference>
<evidence type="ECO:0000313" key="5">
    <source>
        <dbReference type="Proteomes" id="UP000530403"/>
    </source>
</evidence>
<name>A0A7J0BYG7_9ACTN</name>
<dbReference type="InterPro" id="IPR005084">
    <property type="entry name" value="CBM6"/>
</dbReference>
<accession>A0A7J0BYG7</accession>
<dbReference type="InterPro" id="IPR035992">
    <property type="entry name" value="Ricin_B-like_lectins"/>
</dbReference>
<evidence type="ECO:0000313" key="3">
    <source>
        <dbReference type="EMBL" id="NYE39082.1"/>
    </source>
</evidence>
<dbReference type="CDD" id="cd00161">
    <property type="entry name" value="beta-trefoil_Ricin-like"/>
    <property type="match status" value="1"/>
</dbReference>
<dbReference type="SUPFAM" id="SSF50370">
    <property type="entry name" value="Ricin B-like lectins"/>
    <property type="match status" value="1"/>
</dbReference>
<dbReference type="AlphaFoldDB" id="A0A7J0BYG7"/>
<comment type="caution">
    <text evidence="2">The sequence shown here is derived from an EMBL/GenBank/DDBJ whole genome shotgun (WGS) entry which is preliminary data.</text>
</comment>
<dbReference type="Gene3D" id="3.20.20.80">
    <property type="entry name" value="Glycosidases"/>
    <property type="match status" value="1"/>
</dbReference>
<evidence type="ECO:0000259" key="1">
    <source>
        <dbReference type="SMART" id="SM00458"/>
    </source>
</evidence>
<gene>
    <name evidence="3" type="ORF">HEB29_000093</name>
    <name evidence="2" type="ORF">Sfulv_00910</name>
</gene>
<proteinExistence type="predicted"/>
<reference evidence="2 4" key="1">
    <citation type="submission" date="2020-05" db="EMBL/GenBank/DDBJ databases">
        <title>Whole genome shotgun sequence of Streptomyces fulvorobeus NBRC 15897.</title>
        <authorList>
            <person name="Komaki H."/>
            <person name="Tamura T."/>
        </authorList>
    </citation>
    <scope>NUCLEOTIDE SEQUENCE [LARGE SCALE GENOMIC DNA]</scope>
    <source>
        <strain evidence="2 4">NBRC 15897</strain>
    </source>
</reference>
<evidence type="ECO:0000313" key="2">
    <source>
        <dbReference type="EMBL" id="GFM95280.1"/>
    </source>
</evidence>
<feature type="domain" description="Ricin B lectin" evidence="1">
    <location>
        <begin position="703"/>
        <end position="841"/>
    </location>
</feature>
<dbReference type="SMART" id="SM00458">
    <property type="entry name" value="RICIN"/>
    <property type="match status" value="1"/>
</dbReference>
<dbReference type="Pfam" id="PF14200">
    <property type="entry name" value="RicinB_lectin_2"/>
    <property type="match status" value="2"/>
</dbReference>
<sequence length="841" mass="91171">MKPLFWHHQLAPTPAAALVPLTVIASAVADTGTYWAEGGSLSGVFTATVVPDCSASGCVAGFDDPTDQIAITVAGGTGGLFDVAGVYRSPFGSTQTRLLLNGTLVGGLELPGAETFGSVPVGRILLRPGGDMVTLQSNWGCCEIGALRPTTAPASPPGGFLTDGRSNSLDFLRRFHAHPRVDTLGVAGDLKHRPRAVSIRTVGDRCVDVVGGNRANGTRSSSGIASVAVCGSGPYAVTAPCVLGKCLDIKVTAATGRDTKPVHPCRCGAAGIARRGAGSRSLRDPYSGRCPDAPAGHTRPGPRLQICNQLPSQVFPPSPKPGVPMSDQSPSRRTLLRTVALGLPLAAAGIPTSSAHAAPLPDMTRSLHLDSTPDAVGMCYSVWLNLAVGVGQPIYDNTDLLAEAARTGQPPRWGPANWWHHWGRPAGGYYRSDDRAVLDRHFQQLSDARVDFIVVDATNCSGYGGYDNLFTHPVDVLLDQMRVARGAGRRTPHVVFWVGSWANSGDASAVARFVWDRWYANHANDHLFAFYQGKPLLLVTEVVPGQLADRFTLRKMWGLQASLPQREWSFLQPSPQQVAYDGGAAEQITVSAALQRSYMTDAGSAIWRRGGLTLQEQWRRAFQVRPRITVLTWWNEWIAQRFLDGSGNTRFVDNYHSSASRDLEPQDPGQSGGNGDRYYRWTRQYIAAYKDHAGFPEGLTDSGGGWTALRNRHSGKVLDVSNISQDSGARVWQWHETGGANQKWRFVDNGDGWFRLQVQHSSKVLAVAGMSRDKGAWITQWNDTGTTDHLWRRLDRGDGWFVLQNRHSGKILAVDGMSLLDGAQTTQWDDNGTPDHLWRLA</sequence>
<dbReference type="Proteomes" id="UP000498980">
    <property type="component" value="Unassembled WGS sequence"/>
</dbReference>
<dbReference type="Gene3D" id="2.80.10.50">
    <property type="match status" value="2"/>
</dbReference>
<dbReference type="Proteomes" id="UP000530403">
    <property type="component" value="Unassembled WGS sequence"/>
</dbReference>
<dbReference type="PROSITE" id="PS50231">
    <property type="entry name" value="RICIN_B_LECTIN"/>
    <property type="match status" value="1"/>
</dbReference>
<dbReference type="Pfam" id="PF16990">
    <property type="entry name" value="CBM_35"/>
    <property type="match status" value="1"/>
</dbReference>
<dbReference type="InterPro" id="IPR000772">
    <property type="entry name" value="Ricin_B_lectin"/>
</dbReference>
<protein>
    <recommendedName>
        <fullName evidence="1">Ricin B lectin domain-containing protein</fullName>
    </recommendedName>
</protein>
<organism evidence="2 4">
    <name type="scientific">Streptomyces fulvorobeus</name>
    <dbReference type="NCBI Taxonomy" id="284028"/>
    <lineage>
        <taxon>Bacteria</taxon>
        <taxon>Bacillati</taxon>
        <taxon>Actinomycetota</taxon>
        <taxon>Actinomycetes</taxon>
        <taxon>Kitasatosporales</taxon>
        <taxon>Streptomycetaceae</taxon>
        <taxon>Streptomyces</taxon>
    </lineage>
</organism>